<evidence type="ECO:0000259" key="1">
    <source>
        <dbReference type="PROSITE" id="PS50943"/>
    </source>
</evidence>
<dbReference type="InterPro" id="IPR001387">
    <property type="entry name" value="Cro/C1-type_HTH"/>
</dbReference>
<organism evidence="2 3">
    <name type="scientific">Reticulibacter mediterranei</name>
    <dbReference type="NCBI Taxonomy" id="2778369"/>
    <lineage>
        <taxon>Bacteria</taxon>
        <taxon>Bacillati</taxon>
        <taxon>Chloroflexota</taxon>
        <taxon>Ktedonobacteria</taxon>
        <taxon>Ktedonobacterales</taxon>
        <taxon>Reticulibacteraceae</taxon>
        <taxon>Reticulibacter</taxon>
    </lineage>
</organism>
<dbReference type="GO" id="GO:0003677">
    <property type="term" value="F:DNA binding"/>
    <property type="evidence" value="ECO:0007669"/>
    <property type="project" value="InterPro"/>
</dbReference>
<dbReference type="PROSITE" id="PS50943">
    <property type="entry name" value="HTH_CROC1"/>
    <property type="match status" value="1"/>
</dbReference>
<dbReference type="EMBL" id="BNJK01000004">
    <property type="protein sequence ID" value="GHP01124.1"/>
    <property type="molecule type" value="Genomic_DNA"/>
</dbReference>
<name>A0A8J3N9S7_9CHLR</name>
<sequence length="179" mass="20506">MESRALIFGALLKQYWVARGLTQEEVAERAEISPRGLMYLEHGQRLPYQDTLRRFMNALDLSDEQRLQLQNAARASRIPPLSELLIEQGMPPLLVAPGPLFGREQAVASAMEFLRQSSIRLLTLRKRQHLVFVVPRDEVRSFFRFRTTYELIGVSRPPTYGVLSALENLTRDVPDSLNL</sequence>
<evidence type="ECO:0000313" key="2">
    <source>
        <dbReference type="EMBL" id="GHP01124.1"/>
    </source>
</evidence>
<reference evidence="2" key="1">
    <citation type="submission" date="2020-10" db="EMBL/GenBank/DDBJ databases">
        <title>Taxonomic study of unclassified bacteria belonging to the class Ktedonobacteria.</title>
        <authorList>
            <person name="Yabe S."/>
            <person name="Wang C.M."/>
            <person name="Zheng Y."/>
            <person name="Sakai Y."/>
            <person name="Cavaletti L."/>
            <person name="Monciardini P."/>
            <person name="Donadio S."/>
        </authorList>
    </citation>
    <scope>NUCLEOTIDE SEQUENCE</scope>
    <source>
        <strain evidence="2">ID150040</strain>
    </source>
</reference>
<gene>
    <name evidence="2" type="ORF">KSF_111710</name>
</gene>
<dbReference type="AlphaFoldDB" id="A0A8J3N9S7"/>
<dbReference type="Gene3D" id="1.10.260.40">
    <property type="entry name" value="lambda repressor-like DNA-binding domains"/>
    <property type="match status" value="1"/>
</dbReference>
<dbReference type="Proteomes" id="UP000597444">
    <property type="component" value="Unassembled WGS sequence"/>
</dbReference>
<dbReference type="SUPFAM" id="SSF47413">
    <property type="entry name" value="lambda repressor-like DNA-binding domains"/>
    <property type="match status" value="1"/>
</dbReference>
<comment type="caution">
    <text evidence="2">The sequence shown here is derived from an EMBL/GenBank/DDBJ whole genome shotgun (WGS) entry which is preliminary data.</text>
</comment>
<keyword evidence="3" id="KW-1185">Reference proteome</keyword>
<dbReference type="RefSeq" id="WP_220211687.1">
    <property type="nucleotide sequence ID" value="NZ_BNJK01000004.1"/>
</dbReference>
<dbReference type="InterPro" id="IPR010982">
    <property type="entry name" value="Lambda_DNA-bd_dom_sf"/>
</dbReference>
<dbReference type="CDD" id="cd00093">
    <property type="entry name" value="HTH_XRE"/>
    <property type="match status" value="1"/>
</dbReference>
<proteinExistence type="predicted"/>
<protein>
    <recommendedName>
        <fullName evidence="1">HTH cro/C1-type domain-containing protein</fullName>
    </recommendedName>
</protein>
<dbReference type="SMART" id="SM00530">
    <property type="entry name" value="HTH_XRE"/>
    <property type="match status" value="1"/>
</dbReference>
<accession>A0A8J3N9S7</accession>
<evidence type="ECO:0000313" key="3">
    <source>
        <dbReference type="Proteomes" id="UP000597444"/>
    </source>
</evidence>
<dbReference type="Pfam" id="PF13560">
    <property type="entry name" value="HTH_31"/>
    <property type="match status" value="1"/>
</dbReference>
<feature type="domain" description="HTH cro/C1-type" evidence="1">
    <location>
        <begin position="12"/>
        <end position="67"/>
    </location>
</feature>